<evidence type="ECO:0000256" key="4">
    <source>
        <dbReference type="ARBA" id="ARBA00023125"/>
    </source>
</evidence>
<dbReference type="GO" id="GO:0003677">
    <property type="term" value="F:DNA binding"/>
    <property type="evidence" value="ECO:0007669"/>
    <property type="project" value="UniProtKB-KW"/>
</dbReference>
<dbReference type="InterPro" id="IPR036390">
    <property type="entry name" value="WH_DNA-bd_sf"/>
</dbReference>
<dbReference type="SMART" id="SM00345">
    <property type="entry name" value="HTH_GNTR"/>
    <property type="match status" value="1"/>
</dbReference>
<dbReference type="Gene3D" id="1.10.10.10">
    <property type="entry name" value="Winged helix-like DNA-binding domain superfamily/Winged helix DNA-binding domain"/>
    <property type="match status" value="1"/>
</dbReference>
<keyword evidence="3" id="KW-0805">Transcription regulation</keyword>
<evidence type="ECO:0000313" key="8">
    <source>
        <dbReference type="Proteomes" id="UP000248954"/>
    </source>
</evidence>
<evidence type="ECO:0000256" key="1">
    <source>
        <dbReference type="ARBA" id="ARBA00022576"/>
    </source>
</evidence>
<dbReference type="InterPro" id="IPR036388">
    <property type="entry name" value="WH-like_DNA-bd_sf"/>
</dbReference>
<dbReference type="PANTHER" id="PTHR46577:SF1">
    <property type="entry name" value="HTH-TYPE TRANSCRIPTIONAL REGULATORY PROTEIN GABR"/>
    <property type="match status" value="1"/>
</dbReference>
<dbReference type="EMBL" id="LS483348">
    <property type="protein sequence ID" value="SQF42394.1"/>
    <property type="molecule type" value="Genomic_DNA"/>
</dbReference>
<protein>
    <submittedName>
        <fullName evidence="7">GntR family transcriptional regulator</fullName>
    </submittedName>
</protein>
<feature type="domain" description="HTH gntR-type" evidence="6">
    <location>
        <begin position="12"/>
        <end position="80"/>
    </location>
</feature>
<dbReference type="InterPro" id="IPR000524">
    <property type="entry name" value="Tscrpt_reg_HTH_GntR"/>
</dbReference>
<keyword evidence="5" id="KW-0804">Transcription</keyword>
<gene>
    <name evidence="7" type="primary">gabR_3</name>
    <name evidence="7" type="ORF">NCTC8738_01178</name>
</gene>
<keyword evidence="4" id="KW-0238">DNA-binding</keyword>
<proteinExistence type="predicted"/>
<sequence>MLTYSLDKKGAIPLYEQLYRAIKKDITIGILKAGEKLLSKRYLAKRLGISIVTVETSYQQLKAEGYIYSQAKKGFFVSEINPHHPPVEKNIRLLSNPESRPDEAKTYLRLSNNQTNSETFPFAT</sequence>
<dbReference type="AlphaFoldDB" id="A0AB38G5Z5"/>
<evidence type="ECO:0000313" key="7">
    <source>
        <dbReference type="EMBL" id="SQF42394.1"/>
    </source>
</evidence>
<dbReference type="GO" id="GO:0008483">
    <property type="term" value="F:transaminase activity"/>
    <property type="evidence" value="ECO:0007669"/>
    <property type="project" value="UniProtKB-KW"/>
</dbReference>
<evidence type="ECO:0000259" key="6">
    <source>
        <dbReference type="PROSITE" id="PS50949"/>
    </source>
</evidence>
<dbReference type="CDD" id="cd07377">
    <property type="entry name" value="WHTH_GntR"/>
    <property type="match status" value="1"/>
</dbReference>
<evidence type="ECO:0000256" key="3">
    <source>
        <dbReference type="ARBA" id="ARBA00023015"/>
    </source>
</evidence>
<reference evidence="7 8" key="1">
    <citation type="submission" date="2018-06" db="EMBL/GenBank/DDBJ databases">
        <authorList>
            <consortium name="Pathogen Informatics"/>
            <person name="Doyle S."/>
        </authorList>
    </citation>
    <scope>NUCLEOTIDE SEQUENCE [LARGE SCALE GENOMIC DNA]</scope>
    <source>
        <strain evidence="7 8">NCTC8738</strain>
    </source>
</reference>
<dbReference type="InterPro" id="IPR051446">
    <property type="entry name" value="HTH_trans_reg/aminotransferase"/>
</dbReference>
<organism evidence="7 8">
    <name type="scientific">Streptococcus lutetiensis</name>
    <dbReference type="NCBI Taxonomy" id="150055"/>
    <lineage>
        <taxon>Bacteria</taxon>
        <taxon>Bacillati</taxon>
        <taxon>Bacillota</taxon>
        <taxon>Bacilli</taxon>
        <taxon>Lactobacillales</taxon>
        <taxon>Streptococcaceae</taxon>
        <taxon>Streptococcus</taxon>
    </lineage>
</organism>
<dbReference type="PANTHER" id="PTHR46577">
    <property type="entry name" value="HTH-TYPE TRANSCRIPTIONAL REGULATORY PROTEIN GABR"/>
    <property type="match status" value="1"/>
</dbReference>
<keyword evidence="1" id="KW-0032">Aminotransferase</keyword>
<keyword evidence="1" id="KW-0808">Transferase</keyword>
<evidence type="ECO:0000256" key="2">
    <source>
        <dbReference type="ARBA" id="ARBA00022898"/>
    </source>
</evidence>
<dbReference type="SUPFAM" id="SSF46785">
    <property type="entry name" value="Winged helix' DNA-binding domain"/>
    <property type="match status" value="1"/>
</dbReference>
<dbReference type="Proteomes" id="UP000248954">
    <property type="component" value="Chromosome 1"/>
</dbReference>
<keyword evidence="2" id="KW-0663">Pyridoxal phosphate</keyword>
<name>A0AB38G5Z5_9STRE</name>
<accession>A0AB38G5Z5</accession>
<dbReference type="PROSITE" id="PS50949">
    <property type="entry name" value="HTH_GNTR"/>
    <property type="match status" value="1"/>
</dbReference>
<evidence type="ECO:0000256" key="5">
    <source>
        <dbReference type="ARBA" id="ARBA00023163"/>
    </source>
</evidence>
<dbReference type="Pfam" id="PF00392">
    <property type="entry name" value="GntR"/>
    <property type="match status" value="1"/>
</dbReference>
<dbReference type="GO" id="GO:0003700">
    <property type="term" value="F:DNA-binding transcription factor activity"/>
    <property type="evidence" value="ECO:0007669"/>
    <property type="project" value="InterPro"/>
</dbReference>